<comment type="caution">
    <text evidence="3">The sequence shown here is derived from an EMBL/GenBank/DDBJ whole genome shotgun (WGS) entry which is preliminary data.</text>
</comment>
<dbReference type="RefSeq" id="WP_260217735.1">
    <property type="nucleotide sequence ID" value="NZ_JAJAGO010000004.1"/>
</dbReference>
<name>A0ABT2JRR5_9ACTN</name>
<keyword evidence="2" id="KW-0812">Transmembrane</keyword>
<feature type="transmembrane region" description="Helical" evidence="2">
    <location>
        <begin position="135"/>
        <end position="153"/>
    </location>
</feature>
<keyword evidence="4" id="KW-1185">Reference proteome</keyword>
<dbReference type="Proteomes" id="UP001156389">
    <property type="component" value="Unassembled WGS sequence"/>
</dbReference>
<keyword evidence="2" id="KW-1133">Transmembrane helix</keyword>
<feature type="transmembrane region" description="Helical" evidence="2">
    <location>
        <begin position="229"/>
        <end position="254"/>
    </location>
</feature>
<evidence type="ECO:0000256" key="1">
    <source>
        <dbReference type="SAM" id="MobiDB-lite"/>
    </source>
</evidence>
<evidence type="ECO:0000313" key="3">
    <source>
        <dbReference type="EMBL" id="MCT2590441.1"/>
    </source>
</evidence>
<feature type="transmembrane region" description="Helical" evidence="2">
    <location>
        <begin position="165"/>
        <end position="184"/>
    </location>
</feature>
<feature type="region of interest" description="Disordered" evidence="1">
    <location>
        <begin position="1"/>
        <end position="53"/>
    </location>
</feature>
<gene>
    <name evidence="3" type="ORF">LHJ74_11055</name>
</gene>
<evidence type="ECO:0000313" key="4">
    <source>
        <dbReference type="Proteomes" id="UP001156389"/>
    </source>
</evidence>
<sequence length="417" mass="45642">MSPYQPRHGATSLVKQADSAAHPGTADTAGTGGSVDRERAPETSLPTASHPAAPSREAEGCLAVAVRLPVRIVVLLLVLPVRMAWDALVACGRLLNRVLWQPFARAVGTLWRVLVAEPLAWVWRRVLAPVGRGVGVALVWLGKALFVWPWVALWRYVLAPVGRGVVALVRGVGASLGWLGHWLLVVPARWFYRALLTPLGHGIAAVVRAVGAGLGWLGHWLLVVPARWFYRWVLTPLGVALVWLGKALFVWPWVALWRYVLAPVGRGVAAAVRAVGTALAWLGRMLFVVPITALYRFVLTPLGRALAVVAREIGHAVQHAWRAAGHVSRVVFGFLGRMLRWIFVAPVVWVWQHAVRPVGRGVRDNLWRPVAQAVREAGRAVRAAIGAARRSARQTRAEIRRALFGSTPEKERDGLSR</sequence>
<organism evidence="3 4">
    <name type="scientific">Streptomyces gossypii</name>
    <dbReference type="NCBI Taxonomy" id="2883101"/>
    <lineage>
        <taxon>Bacteria</taxon>
        <taxon>Bacillati</taxon>
        <taxon>Actinomycetota</taxon>
        <taxon>Actinomycetes</taxon>
        <taxon>Kitasatosporales</taxon>
        <taxon>Streptomycetaceae</taxon>
        <taxon>Streptomyces</taxon>
    </lineage>
</organism>
<feature type="transmembrane region" description="Helical" evidence="2">
    <location>
        <begin position="274"/>
        <end position="295"/>
    </location>
</feature>
<reference evidence="3 4" key="1">
    <citation type="submission" date="2021-10" db="EMBL/GenBank/DDBJ databases">
        <title>Streptomyces gossypii sp. nov., isolated from soil collected from cotton field.</title>
        <authorList>
            <person name="Ge X."/>
            <person name="Chen X."/>
            <person name="Liu W."/>
        </authorList>
    </citation>
    <scope>NUCLEOTIDE SEQUENCE [LARGE SCALE GENOMIC DNA]</scope>
    <source>
        <strain evidence="3 4">N2-109</strain>
    </source>
</reference>
<accession>A0ABT2JRR5</accession>
<evidence type="ECO:0000256" key="2">
    <source>
        <dbReference type="SAM" id="Phobius"/>
    </source>
</evidence>
<dbReference type="EMBL" id="JAJAGO010000004">
    <property type="protein sequence ID" value="MCT2590441.1"/>
    <property type="molecule type" value="Genomic_DNA"/>
</dbReference>
<proteinExistence type="predicted"/>
<feature type="transmembrane region" description="Helical" evidence="2">
    <location>
        <begin position="190"/>
        <end position="217"/>
    </location>
</feature>
<protein>
    <recommendedName>
        <fullName evidence="5">Integral membrane protein</fullName>
    </recommendedName>
</protein>
<evidence type="ECO:0008006" key="5">
    <source>
        <dbReference type="Google" id="ProtNLM"/>
    </source>
</evidence>
<keyword evidence="2" id="KW-0472">Membrane</keyword>